<dbReference type="GO" id="GO:0005737">
    <property type="term" value="C:cytoplasm"/>
    <property type="evidence" value="ECO:0007669"/>
    <property type="project" value="UniProtKB-SubCell"/>
</dbReference>
<dbReference type="SUPFAM" id="SSF48371">
    <property type="entry name" value="ARM repeat"/>
    <property type="match status" value="1"/>
</dbReference>
<evidence type="ECO:0000256" key="4">
    <source>
        <dbReference type="ARBA" id="ARBA00022448"/>
    </source>
</evidence>
<dbReference type="InterPro" id="IPR011989">
    <property type="entry name" value="ARM-like"/>
</dbReference>
<dbReference type="AlphaFoldDB" id="A0AA88R0D1"/>
<dbReference type="PANTHER" id="PTHR12596:SF1">
    <property type="entry name" value="EXPORTIN-4"/>
    <property type="match status" value="1"/>
</dbReference>
<name>A0AA88R0D1_9ASTE</name>
<evidence type="ECO:0000313" key="10">
    <source>
        <dbReference type="EMBL" id="KAK2968305.1"/>
    </source>
</evidence>
<comment type="caution">
    <text evidence="10">The sequence shown here is derived from an EMBL/GenBank/DDBJ whole genome shotgun (WGS) entry which is preliminary data.</text>
</comment>
<comment type="similarity">
    <text evidence="3">Belongs to the exportin family.</text>
</comment>
<evidence type="ECO:0000256" key="6">
    <source>
        <dbReference type="ARBA" id="ARBA00022927"/>
    </source>
</evidence>
<dbReference type="InterPro" id="IPR016024">
    <property type="entry name" value="ARM-type_fold"/>
</dbReference>
<evidence type="ECO:0000256" key="1">
    <source>
        <dbReference type="ARBA" id="ARBA00004123"/>
    </source>
</evidence>
<evidence type="ECO:0000256" key="3">
    <source>
        <dbReference type="ARBA" id="ARBA00009466"/>
    </source>
</evidence>
<dbReference type="GO" id="GO:0005643">
    <property type="term" value="C:nuclear pore"/>
    <property type="evidence" value="ECO:0007669"/>
    <property type="project" value="TreeGrafter"/>
</dbReference>
<keyword evidence="7" id="KW-0539">Nucleus</keyword>
<evidence type="ECO:0000256" key="8">
    <source>
        <dbReference type="ARBA" id="ARBA00040444"/>
    </source>
</evidence>
<evidence type="ECO:0000256" key="5">
    <source>
        <dbReference type="ARBA" id="ARBA00022490"/>
    </source>
</evidence>
<organism evidence="10 11">
    <name type="scientific">Escallonia rubra</name>
    <dbReference type="NCBI Taxonomy" id="112253"/>
    <lineage>
        <taxon>Eukaryota</taxon>
        <taxon>Viridiplantae</taxon>
        <taxon>Streptophyta</taxon>
        <taxon>Embryophyta</taxon>
        <taxon>Tracheophyta</taxon>
        <taxon>Spermatophyta</taxon>
        <taxon>Magnoliopsida</taxon>
        <taxon>eudicotyledons</taxon>
        <taxon>Gunneridae</taxon>
        <taxon>Pentapetalae</taxon>
        <taxon>asterids</taxon>
        <taxon>campanulids</taxon>
        <taxon>Escalloniales</taxon>
        <taxon>Escalloniaceae</taxon>
        <taxon>Escallonia</taxon>
    </lineage>
</organism>
<dbReference type="InterPro" id="IPR044189">
    <property type="entry name" value="XPO4/7-like"/>
</dbReference>
<dbReference type="FunFam" id="1.25.10.10:FF:000287">
    <property type="entry name" value="Exportin-4 protein"/>
    <property type="match status" value="1"/>
</dbReference>
<keyword evidence="6" id="KW-0653">Protein transport</keyword>
<dbReference type="GO" id="GO:0005049">
    <property type="term" value="F:nuclear export signal receptor activity"/>
    <property type="evidence" value="ECO:0007669"/>
    <property type="project" value="InterPro"/>
</dbReference>
<dbReference type="EMBL" id="JAVXUO010002923">
    <property type="protein sequence ID" value="KAK2968305.1"/>
    <property type="molecule type" value="Genomic_DNA"/>
</dbReference>
<proteinExistence type="inferred from homology"/>
<protein>
    <recommendedName>
        <fullName evidence="8">Exportin-4</fullName>
    </recommendedName>
</protein>
<evidence type="ECO:0000256" key="7">
    <source>
        <dbReference type="ARBA" id="ARBA00023242"/>
    </source>
</evidence>
<keyword evidence="4" id="KW-0813">Transport</keyword>
<evidence type="ECO:0000256" key="9">
    <source>
        <dbReference type="SAM" id="MobiDB-lite"/>
    </source>
</evidence>
<evidence type="ECO:0000256" key="2">
    <source>
        <dbReference type="ARBA" id="ARBA00004496"/>
    </source>
</evidence>
<comment type="subcellular location">
    <subcellularLocation>
        <location evidence="2">Cytoplasm</location>
    </subcellularLocation>
    <subcellularLocation>
        <location evidence="1">Nucleus</location>
    </subcellularLocation>
</comment>
<keyword evidence="11" id="KW-1185">Reference proteome</keyword>
<evidence type="ECO:0000313" key="11">
    <source>
        <dbReference type="Proteomes" id="UP001187471"/>
    </source>
</evidence>
<dbReference type="GO" id="GO:0006611">
    <property type="term" value="P:protein export from nucleus"/>
    <property type="evidence" value="ECO:0007669"/>
    <property type="project" value="TreeGrafter"/>
</dbReference>
<gene>
    <name evidence="10" type="ORF">RJ640_016237</name>
</gene>
<keyword evidence="5" id="KW-0963">Cytoplasm</keyword>
<accession>A0AA88R0D1</accession>
<dbReference type="Proteomes" id="UP001187471">
    <property type="component" value="Unassembled WGS sequence"/>
</dbReference>
<sequence length="1216" mass="134226">MQVKQAVIGSHGLDTQFSGINFLESLVSEFSPSTSTAMGLPREFHEQCRTSLELDYLKAFYCWAQDAALSVANRIIGSNSAVPEVRVCSAALRLMLQILNWDFRYNTNVEGAKKSIDVFSTGVRQDSNSPKRSDYALVQPGSSWHDVLISSGHIEWLLGLYGALRQKFSCEGYWLDCPIAVSSRKLIVQFCSLTGTVFTSDNGHTQGQHLLQILSGIIQWIEPLDAISKAIGLGKSESEMLDGCRALLSIATVTTPLVFDQLLKSIRPFGTLSLLSALMSEVLKDLMANNAEEETWSWVARDILLDTWTTLLLPRDSAGQNTLLPPEGINAAASLFALIVESEMKAASASASSDENEDYLQASIVGMDERLSSYALIAQAAIDVTIPLLTRLFAERFARLHQGRGKSDPTETLEELYSLLLITGHVLADEGLGETPLRSPTYATTAIGSRYDYRVRHTLNLADSGITATKDSPAGAGGVRGVLDAFLLACYAESVDLKGLVIPGQRNPPLGRDKNLPRMPERLDQRRIGYARAMRSFQRQVDGILKRLSTMGIGYAGVPQPIQNHMMESRETEHPVVVLSSSVIKFAEQSLDPEMRASFFSPRLMEAVTWFLARWSCTYLMPSEESGDKARSSENDYEPQLQPHNPKGKSQGFFGEDNQGKAVLDIIVRISTTTLVSYPGEKDLQELACHQLFHGLVRRRNVCAHLVALVPAAFLPLGRQGSSPVTMKHITLITAAAQAVAALPPSCCRTVASPDSWRCLANTFANDRILFSLNATHQRSLAQSLVLSASGMTTPEASNQYVRDLMGHMTAYLVELSGKNDLKDIAQQPDVILLVTCLLERLRGGASASEPRTQKAIYEMGFTAMNPVLIFLEVYKHEISTEPSFVPGTGLDKISGSADVAESSGQQVIGFCSAKIKSAVVYLLLKFVVDWVDAQIIYLEAQETIVVINFCMRLLQLYSSHNIGRMSLSLSSSLLSEANTEKYKDLRALLQLLSNLCAKDLVVYLGLHIVSPLITLDMLKYPKLCHDYFYLLSHMLEVYPEMIVQLNHEALAHVLGNLDFGLHHQDAEVVDMCLRALKALASYHYKEISASKVGLGLHATAYKDPDGNLQDGILSRFLRSLLQFLLFDDYSTDLVSAAADALLPLILCEQDLYQKLGNELIERQGNPAFRSRLVNALQLLTSSNNVSSKLDRPNYQKFRKNLQSFLIEVRGFLRTI</sequence>
<dbReference type="PANTHER" id="PTHR12596">
    <property type="entry name" value="EXPORTIN 4,7-RELATED"/>
    <property type="match status" value="1"/>
</dbReference>
<dbReference type="Gene3D" id="1.25.10.10">
    <property type="entry name" value="Leucine-rich Repeat Variant"/>
    <property type="match status" value="1"/>
</dbReference>
<reference evidence="10" key="1">
    <citation type="submission" date="2022-12" db="EMBL/GenBank/DDBJ databases">
        <title>Draft genome assemblies for two species of Escallonia (Escalloniales).</title>
        <authorList>
            <person name="Chanderbali A."/>
            <person name="Dervinis C."/>
            <person name="Anghel I."/>
            <person name="Soltis D."/>
            <person name="Soltis P."/>
            <person name="Zapata F."/>
        </authorList>
    </citation>
    <scope>NUCLEOTIDE SEQUENCE</scope>
    <source>
        <strain evidence="10">UCBG92.1500</strain>
        <tissue evidence="10">Leaf</tissue>
    </source>
</reference>
<feature type="region of interest" description="Disordered" evidence="9">
    <location>
        <begin position="626"/>
        <end position="654"/>
    </location>
</feature>